<dbReference type="SUPFAM" id="SSF48371">
    <property type="entry name" value="ARM repeat"/>
    <property type="match status" value="2"/>
</dbReference>
<evidence type="ECO:0000259" key="3">
    <source>
        <dbReference type="Pfam" id="PF13251"/>
    </source>
</evidence>
<name>A0A131XRS9_IXORI</name>
<dbReference type="InterPro" id="IPR011989">
    <property type="entry name" value="ARM-like"/>
</dbReference>
<dbReference type="EMBL" id="GEFM01006898">
    <property type="protein sequence ID" value="JAP68898.1"/>
    <property type="molecule type" value="mRNA"/>
</dbReference>
<dbReference type="PANTHER" id="PTHR13366">
    <property type="entry name" value="MALARIA ANTIGEN-RELATED"/>
    <property type="match status" value="1"/>
</dbReference>
<accession>A0A131XRS9</accession>
<dbReference type="InterPro" id="IPR025283">
    <property type="entry name" value="DUF4042"/>
</dbReference>
<feature type="region of interest" description="Disordered" evidence="2">
    <location>
        <begin position="273"/>
        <end position="330"/>
    </location>
</feature>
<dbReference type="InterPro" id="IPR016024">
    <property type="entry name" value="ARM-type_fold"/>
</dbReference>
<organism evidence="4">
    <name type="scientific">Ixodes ricinus</name>
    <name type="common">Common tick</name>
    <name type="synonym">Acarus ricinus</name>
    <dbReference type="NCBI Taxonomy" id="34613"/>
    <lineage>
        <taxon>Eukaryota</taxon>
        <taxon>Metazoa</taxon>
        <taxon>Ecdysozoa</taxon>
        <taxon>Arthropoda</taxon>
        <taxon>Chelicerata</taxon>
        <taxon>Arachnida</taxon>
        <taxon>Acari</taxon>
        <taxon>Parasitiformes</taxon>
        <taxon>Ixodida</taxon>
        <taxon>Ixodoidea</taxon>
        <taxon>Ixodidae</taxon>
        <taxon>Ixodinae</taxon>
        <taxon>Ixodes</taxon>
    </lineage>
</organism>
<feature type="compositionally biased region" description="Basic residues" evidence="2">
    <location>
        <begin position="277"/>
        <end position="287"/>
    </location>
</feature>
<evidence type="ECO:0000256" key="2">
    <source>
        <dbReference type="SAM" id="MobiDB-lite"/>
    </source>
</evidence>
<protein>
    <recommendedName>
        <fullName evidence="1">HEAT repeat-containing protein 6</fullName>
    </recommendedName>
</protein>
<evidence type="ECO:0000313" key="4">
    <source>
        <dbReference type="EMBL" id="JAP68898.1"/>
    </source>
</evidence>
<proteinExistence type="evidence at transcript level"/>
<dbReference type="PANTHER" id="PTHR13366:SF0">
    <property type="entry name" value="HEAT REPEAT-CONTAINING PROTEIN 6"/>
    <property type="match status" value="1"/>
</dbReference>
<dbReference type="AlphaFoldDB" id="A0A131XRS9"/>
<reference evidence="4" key="1">
    <citation type="submission" date="2016-02" db="EMBL/GenBank/DDBJ databases">
        <title>RNAseq analyses of the midgut from blood- or serum-fed Ixodes ricinus ticks.</title>
        <authorList>
            <person name="Perner J."/>
            <person name="Provaznik J."/>
            <person name="Schrenkova J."/>
            <person name="Urbanova V."/>
            <person name="Ribeiro J.M."/>
            <person name="Kopacek P."/>
        </authorList>
    </citation>
    <scope>NUCLEOTIDE SEQUENCE</scope>
    <source>
        <tissue evidence="4">Gut</tissue>
    </source>
</reference>
<sequence>MDAVSRQRNVLAECYGLLGQLPMDVADMGGVLERLNGCSFAVQFVSSRDADVLLTRLIKALPCVDDGLVSGLCLLVSNICTKQQATLEDKTLHTLLEYLLRCLRLCSPWVLPAAVDACGALIYANMARLEPLWEPLLASGGALETLLRPDEPDGKLRLAALRTLGAMTVKGEPPLPDWCTARMLDLLLDCLTDTHCPDPSIPVEALMTSALKSLQKVFSTKWGVRSDQLGRLLGVLKHLSFHGFPGQKSVRCPSLVPSPLCLHLPVPQVAEQFRPVTPKKRRRRHRKAQGDEGETAQDVESSGKTSWKGASSSDSEFSDSESGQLARQRHQQSSVRRHVYLALRALVKTVDCREMFSYWLHFLPDIPVTLGAPQTQTILLTILRDPNPQVRTVALELLTDIMSHYKPFLGLASHSGVQRTAFRTLSETVAAILGEVHRCLHLALIAETCPAQTVQLLKCLAAVVSGSPYHRLQAGLLTRLVGDVAALLDHRDLQVQVGSLTVLGAVVGMVPVSRAEVEASLRAQQLLATCASKLLVSDEALRISSTVVRVEALQLLTVLFQGSLLDLRESADKVVAVVRLCLLDAHLAIQLHAIKLLGAFSRELSTSLASSSCTEEAQSLLKLGLDLWMTCALEGSLQRCLQDDSLPVLQAEACSCLASVGSQVWDALPEDRRLVCITLVLALAKDGVDTVVRNAAIRCLGNLCAYASLREDLLFLMDVGDVVLEALGEPSLRMKASWTLSNLTEMLADLRKQGSKTEVPAAFLSSLGTAALCLQKDKNHAQANAVRSLGCLLQFFTRDHLGREDIGMLVVKSVDSLIQGLRAGLMKVRWNACYSLGSMLANEDIVAGTNVRPVLDALLGSLVSCSNLKVRIQAATALCAPRTRAAYGSEWATVWRGLLAALEAADQPVDYRELQHQNQLRDQLCLSICHLLALAEAQDISEIESASRDYEGRILDAFKKALSKEAIREGLKRAHDNLARESDDPCCSKTTRVLLASLLNGDLAELQSQMHSLEVK</sequence>
<feature type="domain" description="DUF4042" evidence="3">
    <location>
        <begin position="335"/>
        <end position="515"/>
    </location>
</feature>
<evidence type="ECO:0000256" key="1">
    <source>
        <dbReference type="ARBA" id="ARBA00015263"/>
    </source>
</evidence>
<dbReference type="Gene3D" id="1.25.10.10">
    <property type="entry name" value="Leucine-rich Repeat Variant"/>
    <property type="match status" value="4"/>
</dbReference>
<dbReference type="InterPro" id="IPR052107">
    <property type="entry name" value="HEAT6"/>
</dbReference>
<feature type="compositionally biased region" description="Polar residues" evidence="2">
    <location>
        <begin position="298"/>
        <end position="310"/>
    </location>
</feature>
<dbReference type="Pfam" id="PF13251">
    <property type="entry name" value="DUF4042"/>
    <property type="match status" value="1"/>
</dbReference>